<dbReference type="InterPro" id="IPR029063">
    <property type="entry name" value="SAM-dependent_MTases_sf"/>
</dbReference>
<sequence length="345" mass="38770">MSRTLSLSSIRKDLAAPPFRLLRRTNPTLRTTSFSIRSSSSNNGISITSSSSSSPTCLPLRTRRRFTTARPAMEAQAQDWSATQYLKFEAERTRPARDLVAQIPLKSPARVVDLGCGPGNSTAVLAAHFPHAHITGVDSSPDMIAQARARLPGVEFSLGDLRDFAREGPPAEPEGRQPQPKLVFSNAVFQWLPHDDRLPLLEALLAARQPGDVLAFQVPDNFDEPSHRALRATADEGPWAETLRPVRTFRRAFQSPRELYDRLRPLCRDLDVWHTHYYHVLDDAPAIVEWVKGTGLRPYVDRLSPLERPAFLADYLRRLEHEYPPLGDGKVCLRYPRLFVVAVRA</sequence>
<feature type="region of interest" description="Disordered" evidence="3">
    <location>
        <begin position="33"/>
        <end position="59"/>
    </location>
</feature>
<protein>
    <recommendedName>
        <fullName evidence="4">Methyltransferase domain-containing protein</fullName>
    </recommendedName>
</protein>
<dbReference type="NCBIfam" id="NF002463">
    <property type="entry name" value="PRK01683.1"/>
    <property type="match status" value="1"/>
</dbReference>
<dbReference type="EMBL" id="KN846962">
    <property type="protein sequence ID" value="KIW63232.1"/>
    <property type="molecule type" value="Genomic_DNA"/>
</dbReference>
<dbReference type="Gene3D" id="3.40.50.150">
    <property type="entry name" value="Vaccinia Virus protein VP39"/>
    <property type="match status" value="1"/>
</dbReference>
<gene>
    <name evidence="5" type="ORF">PV04_10095</name>
</gene>
<evidence type="ECO:0000313" key="5">
    <source>
        <dbReference type="EMBL" id="KIW63232.1"/>
    </source>
</evidence>
<name>A0A0D2DLF2_9EURO</name>
<dbReference type="SUPFAM" id="SSF53335">
    <property type="entry name" value="S-adenosyl-L-methionine-dependent methyltransferases"/>
    <property type="match status" value="1"/>
</dbReference>
<feature type="domain" description="Methyltransferase" evidence="4">
    <location>
        <begin position="111"/>
        <end position="210"/>
    </location>
</feature>
<evidence type="ECO:0000256" key="3">
    <source>
        <dbReference type="SAM" id="MobiDB-lite"/>
    </source>
</evidence>
<dbReference type="GO" id="GO:0032259">
    <property type="term" value="P:methylation"/>
    <property type="evidence" value="ECO:0007669"/>
    <property type="project" value="UniProtKB-KW"/>
</dbReference>
<evidence type="ECO:0000313" key="6">
    <source>
        <dbReference type="Proteomes" id="UP000054266"/>
    </source>
</evidence>
<dbReference type="InterPro" id="IPR041698">
    <property type="entry name" value="Methyltransf_25"/>
</dbReference>
<keyword evidence="6" id="KW-1185">Reference proteome</keyword>
<evidence type="ECO:0000256" key="2">
    <source>
        <dbReference type="ARBA" id="ARBA00022679"/>
    </source>
</evidence>
<evidence type="ECO:0000256" key="1">
    <source>
        <dbReference type="ARBA" id="ARBA00022603"/>
    </source>
</evidence>
<keyword evidence="2" id="KW-0808">Transferase</keyword>
<dbReference type="HOGENOM" id="CLU_037990_5_2_1"/>
<dbReference type="STRING" id="5601.A0A0D2DLF2"/>
<dbReference type="Pfam" id="PF13649">
    <property type="entry name" value="Methyltransf_25"/>
    <property type="match status" value="1"/>
</dbReference>
<dbReference type="CDD" id="cd02440">
    <property type="entry name" value="AdoMet_MTases"/>
    <property type="match status" value="1"/>
</dbReference>
<dbReference type="GO" id="GO:0030798">
    <property type="term" value="F:trans-aconitate 2-methyltransferase activity"/>
    <property type="evidence" value="ECO:0007669"/>
    <property type="project" value="InterPro"/>
</dbReference>
<proteinExistence type="predicted"/>
<evidence type="ECO:0000259" key="4">
    <source>
        <dbReference type="Pfam" id="PF13649"/>
    </source>
</evidence>
<reference evidence="5 6" key="1">
    <citation type="submission" date="2015-01" db="EMBL/GenBank/DDBJ databases">
        <title>The Genome Sequence of Capronia semiimmersa CBS27337.</title>
        <authorList>
            <consortium name="The Broad Institute Genomics Platform"/>
            <person name="Cuomo C."/>
            <person name="de Hoog S."/>
            <person name="Gorbushina A."/>
            <person name="Stielow B."/>
            <person name="Teixiera M."/>
            <person name="Abouelleil A."/>
            <person name="Chapman S.B."/>
            <person name="Priest M."/>
            <person name="Young S.K."/>
            <person name="Wortman J."/>
            <person name="Nusbaum C."/>
            <person name="Birren B."/>
        </authorList>
    </citation>
    <scope>NUCLEOTIDE SEQUENCE [LARGE SCALE GENOMIC DNA]</scope>
    <source>
        <strain evidence="5 6">CBS 27337</strain>
    </source>
</reference>
<dbReference type="Proteomes" id="UP000054266">
    <property type="component" value="Unassembled WGS sequence"/>
</dbReference>
<organism evidence="5 6">
    <name type="scientific">Phialophora macrospora</name>
    <dbReference type="NCBI Taxonomy" id="1851006"/>
    <lineage>
        <taxon>Eukaryota</taxon>
        <taxon>Fungi</taxon>
        <taxon>Dikarya</taxon>
        <taxon>Ascomycota</taxon>
        <taxon>Pezizomycotina</taxon>
        <taxon>Eurotiomycetes</taxon>
        <taxon>Chaetothyriomycetidae</taxon>
        <taxon>Chaetothyriales</taxon>
        <taxon>Herpotrichiellaceae</taxon>
        <taxon>Phialophora</taxon>
    </lineage>
</organism>
<dbReference type="PANTHER" id="PTHR43861:SF1">
    <property type="entry name" value="TRANS-ACONITATE 2-METHYLTRANSFERASE"/>
    <property type="match status" value="1"/>
</dbReference>
<dbReference type="InterPro" id="IPR023149">
    <property type="entry name" value="Trans_acon_MeTrfase_C"/>
</dbReference>
<dbReference type="AlphaFoldDB" id="A0A0D2DLF2"/>
<keyword evidence="1" id="KW-0489">Methyltransferase</keyword>
<dbReference type="PANTHER" id="PTHR43861">
    <property type="entry name" value="TRANS-ACONITATE 2-METHYLTRANSFERASE-RELATED"/>
    <property type="match status" value="1"/>
</dbReference>
<feature type="compositionally biased region" description="Low complexity" evidence="3">
    <location>
        <begin position="33"/>
        <end position="54"/>
    </location>
</feature>
<dbReference type="Gene3D" id="1.10.150.290">
    <property type="entry name" value="S-adenosyl-L-methionine-dependent methyltransferases"/>
    <property type="match status" value="1"/>
</dbReference>
<accession>A0A0D2DLF2</accession>